<evidence type="ECO:0000256" key="2">
    <source>
        <dbReference type="ARBA" id="ARBA00007401"/>
    </source>
</evidence>
<reference evidence="7" key="1">
    <citation type="submission" date="2018-05" db="EMBL/GenBank/DDBJ databases">
        <authorList>
            <person name="Lanie J.A."/>
            <person name="Ng W.-L."/>
            <person name="Kazmierczak K.M."/>
            <person name="Andrzejewski T.M."/>
            <person name="Davidsen T.M."/>
            <person name="Wayne K.J."/>
            <person name="Tettelin H."/>
            <person name="Glass J.I."/>
            <person name="Rusch D."/>
            <person name="Podicherti R."/>
            <person name="Tsui H.-C.T."/>
            <person name="Winkler M.E."/>
        </authorList>
    </citation>
    <scope>NUCLEOTIDE SEQUENCE</scope>
</reference>
<keyword evidence="4" id="KW-0378">Hydrolase</keyword>
<dbReference type="GO" id="GO:0004565">
    <property type="term" value="F:beta-galactosidase activity"/>
    <property type="evidence" value="ECO:0007669"/>
    <property type="project" value="UniProtKB-EC"/>
</dbReference>
<organism evidence="7">
    <name type="scientific">marine metagenome</name>
    <dbReference type="NCBI Taxonomy" id="408172"/>
    <lineage>
        <taxon>unclassified sequences</taxon>
        <taxon>metagenomes</taxon>
        <taxon>ecological metagenomes</taxon>
    </lineage>
</organism>
<proteinExistence type="inferred from homology"/>
<keyword evidence="5" id="KW-0326">Glycosidase</keyword>
<evidence type="ECO:0000256" key="1">
    <source>
        <dbReference type="ARBA" id="ARBA00001412"/>
    </source>
</evidence>
<dbReference type="EMBL" id="UINC01064993">
    <property type="protein sequence ID" value="SVB94194.1"/>
    <property type="molecule type" value="Genomic_DNA"/>
</dbReference>
<dbReference type="GO" id="GO:0005990">
    <property type="term" value="P:lactose catabolic process"/>
    <property type="evidence" value="ECO:0007669"/>
    <property type="project" value="TreeGrafter"/>
</dbReference>
<evidence type="ECO:0000256" key="5">
    <source>
        <dbReference type="ARBA" id="ARBA00023295"/>
    </source>
</evidence>
<dbReference type="EC" id="3.2.1.23" evidence="3"/>
<evidence type="ECO:0000256" key="3">
    <source>
        <dbReference type="ARBA" id="ARBA00012756"/>
    </source>
</evidence>
<sequence length="157" mass="18484">MILSNISHPGNIWEDPSIIEINKEPPRSTFFAYESRSIADSNDPRRSLFYQSLNGNWAFHWVGSPDDRPKNFFRRDFNDIDWDSIHVPANWEINGYGVPIYLNHPYEFTYDPEPPDIPDGYNPVGSYRRHFNIPNEWVGHRILIHFGAVKSAFYIWV</sequence>
<dbReference type="PANTHER" id="PTHR46323">
    <property type="entry name" value="BETA-GALACTOSIDASE"/>
    <property type="match status" value="1"/>
</dbReference>
<protein>
    <recommendedName>
        <fullName evidence="3">beta-galactosidase</fullName>
        <ecNumber evidence="3">3.2.1.23</ecNumber>
    </recommendedName>
</protein>
<dbReference type="InterPro" id="IPR006104">
    <property type="entry name" value="Glyco_hydro_2_N"/>
</dbReference>
<name>A0A382I3F0_9ZZZZ</name>
<dbReference type="Gene3D" id="2.60.120.260">
    <property type="entry name" value="Galactose-binding domain-like"/>
    <property type="match status" value="1"/>
</dbReference>
<feature type="domain" description="Glycosyl hydrolases family 2 sugar binding" evidence="6">
    <location>
        <begin position="51"/>
        <end position="157"/>
    </location>
</feature>
<comment type="catalytic activity">
    <reaction evidence="1">
        <text>Hydrolysis of terminal non-reducing beta-D-galactose residues in beta-D-galactosides.</text>
        <dbReference type="EC" id="3.2.1.23"/>
    </reaction>
</comment>
<dbReference type="InterPro" id="IPR050347">
    <property type="entry name" value="Bact_Beta-galactosidase"/>
</dbReference>
<evidence type="ECO:0000256" key="4">
    <source>
        <dbReference type="ARBA" id="ARBA00022801"/>
    </source>
</evidence>
<evidence type="ECO:0000313" key="7">
    <source>
        <dbReference type="EMBL" id="SVB94194.1"/>
    </source>
</evidence>
<dbReference type="InterPro" id="IPR008979">
    <property type="entry name" value="Galactose-bd-like_sf"/>
</dbReference>
<comment type="similarity">
    <text evidence="2">Belongs to the glycosyl hydrolase 2 family.</text>
</comment>
<dbReference type="GO" id="GO:0009341">
    <property type="term" value="C:beta-galactosidase complex"/>
    <property type="evidence" value="ECO:0007669"/>
    <property type="project" value="TreeGrafter"/>
</dbReference>
<gene>
    <name evidence="7" type="ORF">METZ01_LOCUS247048</name>
</gene>
<feature type="non-terminal residue" evidence="7">
    <location>
        <position position="157"/>
    </location>
</feature>
<evidence type="ECO:0000259" key="6">
    <source>
        <dbReference type="Pfam" id="PF02837"/>
    </source>
</evidence>
<dbReference type="Pfam" id="PF02837">
    <property type="entry name" value="Glyco_hydro_2_N"/>
    <property type="match status" value="1"/>
</dbReference>
<dbReference type="PANTHER" id="PTHR46323:SF2">
    <property type="entry name" value="BETA-GALACTOSIDASE"/>
    <property type="match status" value="1"/>
</dbReference>
<accession>A0A382I3F0</accession>
<dbReference type="AlphaFoldDB" id="A0A382I3F0"/>
<dbReference type="SUPFAM" id="SSF49785">
    <property type="entry name" value="Galactose-binding domain-like"/>
    <property type="match status" value="1"/>
</dbReference>